<comment type="caution">
    <text evidence="2">The sequence shown here is derived from an EMBL/GenBank/DDBJ whole genome shotgun (WGS) entry which is preliminary data.</text>
</comment>
<feature type="region of interest" description="Disordered" evidence="1">
    <location>
        <begin position="320"/>
        <end position="413"/>
    </location>
</feature>
<feature type="compositionally biased region" description="Acidic residues" evidence="1">
    <location>
        <begin position="473"/>
        <end position="486"/>
    </location>
</feature>
<feature type="compositionally biased region" description="Polar residues" evidence="1">
    <location>
        <begin position="936"/>
        <end position="952"/>
    </location>
</feature>
<feature type="region of interest" description="Disordered" evidence="1">
    <location>
        <begin position="457"/>
        <end position="506"/>
    </location>
</feature>
<dbReference type="PANTHER" id="PTHR35711:SF1">
    <property type="entry name" value="ECTODERMAL, ISOFORM F"/>
    <property type="match status" value="1"/>
</dbReference>
<sequence>MPHWEEDEQPSHDESDAEGSDQEEQESDENSDSNDGEESAEKPADAEAQEVDDNFDEEEEVLSPKPFPHTIQIVLPRKTASPSLSTDAFEKEPTCVHVCLTRGTINASTPPLSTNADPAATESTNANEDMLDEYGVPTTAARIQGCCADAHCFETDYSARLDALRRRHILRRLNGNRERQRRFLELERKKAQQQAERVEEDGDVSGEERAADEDADPVGDVLWPWTSTQQPPPYWLPSLLSNDAQTFYRVLQVMYGWVIAPEPHPSDKLQLNAAGQLLFGTSNGAETNGVEDEDDDVDQTDPAHHNSDFFLLSNAFVEGGENEEQEEEDGAKEDSELLDEDGNTHGSHRTSKILLNDLNECDSDGNGELPPLPSPLSQRPDPSAAGATSLGAFSSQTRSMDPPQAKLSSATAPPPVVALPSFPFTGYEFFIAQDTTSGEWHLLDTHPLFVMEACRRHRAEQQEQAEEQPHPQDEDEEDDDNDDNDGESGSNADSAASKEDSDDKSVLEFPVPTYDIQTMIPVSPIILSALFSAPALRCSLLQPLKSSSGGVAEAQEDSERGDADESELGKGVGASQRVSDRDVLRTLDHVWLSADVSVALPILATICRARQHVLQQDTTRIPYPLGSIWLDVWPLFALTGFHDTSYRISPEDVRQWCIGPGEDALGEDESEYLENEVGEDDAQGTAGLSTQPSQPAAAMAASTVQWHKWGAALDHILSPECYGRMILSALLAADILPTRAVGLGLFNQLDGLRLALWWWLHLPQSIIRRWGIDEGAADGAEAGLDDTDEGEEGLNAEDEEDEEIDALLSGTRTEEATELLAQRVATLQQREAQQRRRQQRQQGPLLLFAPLLQRVLLELQRRLDRCHTKDSEGNALPPSQFSLQESVARTYAVERLDSGRPRQDPLVTTAFVSAAVPAGRGFGSGDAGDSDEQRGESATTKAASNPTTSTATVRHHRLYQSDLVLLALALTTTPAPWSAQRGDIAKSFANGDCEDAHTALFRHLFEAKLLRCVRSPVDRARAGMTKLLLLCAADFCLSATRKCVFMHLPAYELFGNTGYCPLPELVQAWAGAATRSGSSVDVANQQMKSTVTDFAFYLWNEVRWRLWKGQYEAAAVVHMQQQLPELFALVESHTKTYYATLARLQSEADAKAAAGAGNTSTEKVDASTSAKPHALQCKPSPPIIAAKSTAAASRRAPACSSGTPKTRTDACNPTMTAASIVSLSYPAAISRMASPPPSPPLTIAHPNVYSATVLKEKAHVYDLWRAFPVDPATYLTPETLHILLFGQRAEEDGEGGEVDCLESSTEDQRHFSTAALRVLFENGINTVQRCPLDTAEMPAMEAALRRADVDAVKVLLGLGAASLHDLRVDGSATLESWAEAIFSPADMEVLHFVEAKNGMVVRCDPRVQYGARRFESTAMPVQ</sequence>
<organism evidence="2 3">
    <name type="scientific">Leptomonas seymouri</name>
    <dbReference type="NCBI Taxonomy" id="5684"/>
    <lineage>
        <taxon>Eukaryota</taxon>
        <taxon>Discoba</taxon>
        <taxon>Euglenozoa</taxon>
        <taxon>Kinetoplastea</taxon>
        <taxon>Metakinetoplastina</taxon>
        <taxon>Trypanosomatida</taxon>
        <taxon>Trypanosomatidae</taxon>
        <taxon>Leishmaniinae</taxon>
        <taxon>Leptomonas</taxon>
    </lineage>
</organism>
<feature type="region of interest" description="Disordered" evidence="1">
    <location>
        <begin position="778"/>
        <end position="802"/>
    </location>
</feature>
<feature type="compositionally biased region" description="Acidic residues" evidence="1">
    <location>
        <begin position="15"/>
        <end position="38"/>
    </location>
</feature>
<feature type="region of interest" description="Disordered" evidence="1">
    <location>
        <begin position="1"/>
        <end position="69"/>
    </location>
</feature>
<reference evidence="2 3" key="1">
    <citation type="journal article" date="2015" name="PLoS Pathog.">
        <title>Leptomonas seymouri: Adaptations to the Dixenous Life Cycle Analyzed by Genome Sequencing, Transcriptome Profiling and Co-infection with Leishmania donovani.</title>
        <authorList>
            <person name="Kraeva N."/>
            <person name="Butenko A."/>
            <person name="Hlavacova J."/>
            <person name="Kostygov A."/>
            <person name="Myskova J."/>
            <person name="Grybchuk D."/>
            <person name="Lestinova T."/>
            <person name="Votypka J."/>
            <person name="Volf P."/>
            <person name="Opperdoes F."/>
            <person name="Flegontov P."/>
            <person name="Lukes J."/>
            <person name="Yurchenko V."/>
        </authorList>
    </citation>
    <scope>NUCLEOTIDE SEQUENCE [LARGE SCALE GENOMIC DNA]</scope>
    <source>
        <strain evidence="2 3">ATCC 30220</strain>
    </source>
</reference>
<feature type="compositionally biased region" description="Acidic residues" evidence="1">
    <location>
        <begin position="47"/>
        <end position="61"/>
    </location>
</feature>
<protein>
    <submittedName>
        <fullName evidence="2">Uncharacterized protein</fullName>
    </submittedName>
</protein>
<feature type="compositionally biased region" description="Acidic residues" evidence="1">
    <location>
        <begin position="198"/>
        <end position="217"/>
    </location>
</feature>
<name>A0A0N1I1W7_LEPSE</name>
<feature type="compositionally biased region" description="Acidic residues" evidence="1">
    <location>
        <begin position="320"/>
        <end position="341"/>
    </location>
</feature>
<dbReference type="OrthoDB" id="273467at2759"/>
<feature type="compositionally biased region" description="Acidic residues" evidence="1">
    <location>
        <begin position="783"/>
        <end position="802"/>
    </location>
</feature>
<feature type="compositionally biased region" description="Acidic residues" evidence="1">
    <location>
        <begin position="289"/>
        <end position="299"/>
    </location>
</feature>
<dbReference type="Proteomes" id="UP000038009">
    <property type="component" value="Unassembled WGS sequence"/>
</dbReference>
<feature type="region of interest" description="Disordered" evidence="1">
    <location>
        <begin position="547"/>
        <end position="575"/>
    </location>
</feature>
<dbReference type="PANTHER" id="PTHR35711">
    <property type="entry name" value="EXPRESSED PROTEIN"/>
    <property type="match status" value="1"/>
</dbReference>
<gene>
    <name evidence="2" type="ORF">ABL78_5703</name>
</gene>
<feature type="region of interest" description="Disordered" evidence="1">
    <location>
        <begin position="921"/>
        <end position="952"/>
    </location>
</feature>
<feature type="compositionally biased region" description="Polar residues" evidence="1">
    <location>
        <begin position="1158"/>
        <end position="1170"/>
    </location>
</feature>
<accession>A0A0N1I1W7</accession>
<feature type="region of interest" description="Disordered" evidence="1">
    <location>
        <begin position="1153"/>
        <end position="1179"/>
    </location>
</feature>
<dbReference type="EMBL" id="LJSK01000200">
    <property type="protein sequence ID" value="KPI85250.1"/>
    <property type="molecule type" value="Genomic_DNA"/>
</dbReference>
<evidence type="ECO:0000313" key="2">
    <source>
        <dbReference type="EMBL" id="KPI85250.1"/>
    </source>
</evidence>
<proteinExistence type="predicted"/>
<evidence type="ECO:0000313" key="3">
    <source>
        <dbReference type="Proteomes" id="UP000038009"/>
    </source>
</evidence>
<feature type="compositionally biased region" description="Basic and acidic residues" evidence="1">
    <location>
        <begin position="496"/>
        <end position="506"/>
    </location>
</feature>
<dbReference type="VEuPathDB" id="TriTrypDB:Lsey_0200_0150"/>
<feature type="region of interest" description="Disordered" evidence="1">
    <location>
        <begin position="280"/>
        <end position="305"/>
    </location>
</feature>
<evidence type="ECO:0000256" key="1">
    <source>
        <dbReference type="SAM" id="MobiDB-lite"/>
    </source>
</evidence>
<feature type="region of interest" description="Disordered" evidence="1">
    <location>
        <begin position="192"/>
        <end position="219"/>
    </location>
</feature>
<dbReference type="OMA" id="WHLLDTH"/>
<keyword evidence="3" id="KW-1185">Reference proteome</keyword>